<evidence type="ECO:0000313" key="9">
    <source>
        <dbReference type="Proteomes" id="UP000503251"/>
    </source>
</evidence>
<evidence type="ECO:0000256" key="5">
    <source>
        <dbReference type="SAM" id="MobiDB-lite"/>
    </source>
</evidence>
<dbReference type="EMBL" id="QMIF01000022">
    <property type="protein sequence ID" value="TVM30520.1"/>
    <property type="molecule type" value="Genomic_DNA"/>
</dbReference>
<keyword evidence="3" id="KW-0408">Iron</keyword>
<feature type="region of interest" description="Disordered" evidence="5">
    <location>
        <begin position="369"/>
        <end position="402"/>
    </location>
</feature>
<dbReference type="GO" id="GO:0051536">
    <property type="term" value="F:iron-sulfur cluster binding"/>
    <property type="evidence" value="ECO:0007669"/>
    <property type="project" value="UniProtKB-KW"/>
</dbReference>
<organism evidence="7 8">
    <name type="scientific">Oceanidesulfovibrio marinus</name>
    <dbReference type="NCBI Taxonomy" id="370038"/>
    <lineage>
        <taxon>Bacteria</taxon>
        <taxon>Pseudomonadati</taxon>
        <taxon>Thermodesulfobacteriota</taxon>
        <taxon>Desulfovibrionia</taxon>
        <taxon>Desulfovibrionales</taxon>
        <taxon>Desulfovibrionaceae</taxon>
        <taxon>Oceanidesulfovibrio</taxon>
    </lineage>
</organism>
<keyword evidence="9" id="KW-1185">Reference proteome</keyword>
<dbReference type="EMBL" id="CP039543">
    <property type="protein sequence ID" value="QJT10878.1"/>
    <property type="molecule type" value="Genomic_DNA"/>
</dbReference>
<accession>A0A6P1ZBL2</accession>
<reference evidence="7 8" key="1">
    <citation type="submission" date="2018-06" db="EMBL/GenBank/DDBJ databases">
        <title>Complete genome of Desulfovibrio marinus P48SEP.</title>
        <authorList>
            <person name="Crispim J.S."/>
            <person name="Vidigal P.M.P."/>
            <person name="Silva L.C.F."/>
            <person name="Araujo L.C."/>
            <person name="Laguardia C.N."/>
            <person name="Dias R.S."/>
            <person name="Sousa M.P."/>
            <person name="Paula S.O."/>
            <person name="Silva C."/>
        </authorList>
    </citation>
    <scope>NUCLEOTIDE SEQUENCE [LARGE SCALE GENOMIC DNA]</scope>
    <source>
        <strain evidence="7 8">P48SEP</strain>
    </source>
</reference>
<sequence>MTKPFAINTLLPPLPDEAAAFLERYPDLLSRAYPLKRKHRAGLPDAIQRLSRALTSERSDRPPDYLRDPALLGAYLYYFLPWNLYRLTRLFTGLREPLLSMLPEESTIVDAGSGPLTTIQALWLALPERREARWSVSCLDLAGKAMKIGRELLDGLAGGRAAWKVRLVQKPAPGGVRDLPKRYDLLIAANLLNELATSRDDSPGGAVAGRIGPLLERATSGALIIEPGTRLGGTMVSNAREVAQERGFSAIAPCPAPSTHAASGSLFPCSVLGAHGRGQAWCHFKAAATGAPEWLEKLTKEAGFGREDVSLSFALLAAREVAPREAKRLEARVLSNAFSLGESGESGDSGAYVCTPKGLMLLRAASRAALPTQGSRVFVQPPSGPERDPKSGAPIAELGDES</sequence>
<name>A0A6P1ZBL2_9BACT</name>
<proteinExistence type="predicted"/>
<dbReference type="AlphaFoldDB" id="A0A6P1ZBL2"/>
<evidence type="ECO:0000256" key="4">
    <source>
        <dbReference type="ARBA" id="ARBA00023014"/>
    </source>
</evidence>
<gene>
    <name evidence="7" type="ORF">DQK91_20660</name>
    <name evidence="6" type="ORF">E8L03_19030</name>
</gene>
<evidence type="ECO:0000313" key="6">
    <source>
        <dbReference type="EMBL" id="QJT10878.1"/>
    </source>
</evidence>
<dbReference type="Proteomes" id="UP000503251">
    <property type="component" value="Chromosome"/>
</dbReference>
<reference evidence="6 9" key="2">
    <citation type="submission" date="2019-04" db="EMBL/GenBank/DDBJ databases">
        <title>Isolation and culture of sulfate reducing bacteria from the cold seep of the South China Sea.</title>
        <authorList>
            <person name="Sun C."/>
            <person name="Liu R."/>
        </authorList>
    </citation>
    <scope>NUCLEOTIDE SEQUENCE [LARGE SCALE GENOMIC DNA]</scope>
    <source>
        <strain evidence="6 9">CS1</strain>
    </source>
</reference>
<dbReference type="Proteomes" id="UP000434052">
    <property type="component" value="Unassembled WGS sequence"/>
</dbReference>
<evidence type="ECO:0000313" key="7">
    <source>
        <dbReference type="EMBL" id="TVM30520.1"/>
    </source>
</evidence>
<protein>
    <submittedName>
        <fullName evidence="7">Uncharacterized protein</fullName>
    </submittedName>
</protein>
<dbReference type="RefSeq" id="WP_144307308.1">
    <property type="nucleotide sequence ID" value="NZ_CP039543.1"/>
</dbReference>
<dbReference type="OrthoDB" id="9799639at2"/>
<dbReference type="GO" id="GO:0046872">
    <property type="term" value="F:metal ion binding"/>
    <property type="evidence" value="ECO:0007669"/>
    <property type="project" value="UniProtKB-KW"/>
</dbReference>
<evidence type="ECO:0000256" key="3">
    <source>
        <dbReference type="ARBA" id="ARBA00023004"/>
    </source>
</evidence>
<dbReference type="Pfam" id="PF09243">
    <property type="entry name" value="Rsm22"/>
    <property type="match status" value="1"/>
</dbReference>
<keyword evidence="1" id="KW-0479">Metal-binding</keyword>
<dbReference type="GO" id="GO:0008168">
    <property type="term" value="F:methyltransferase activity"/>
    <property type="evidence" value="ECO:0007669"/>
    <property type="project" value="InterPro"/>
</dbReference>
<evidence type="ECO:0000256" key="1">
    <source>
        <dbReference type="ARBA" id="ARBA00022723"/>
    </source>
</evidence>
<keyword evidence="2" id="KW-0809">Transit peptide</keyword>
<evidence type="ECO:0000313" key="8">
    <source>
        <dbReference type="Proteomes" id="UP000434052"/>
    </source>
</evidence>
<dbReference type="GO" id="GO:0006412">
    <property type="term" value="P:translation"/>
    <property type="evidence" value="ECO:0007669"/>
    <property type="project" value="InterPro"/>
</dbReference>
<dbReference type="InterPro" id="IPR015324">
    <property type="entry name" value="Ribosomal_Rsm22-like"/>
</dbReference>
<evidence type="ECO:0000256" key="2">
    <source>
        <dbReference type="ARBA" id="ARBA00022946"/>
    </source>
</evidence>
<keyword evidence="4" id="KW-0411">Iron-sulfur</keyword>